<organism evidence="1 3">
    <name type="scientific">Rhizophagus clarus</name>
    <dbReference type="NCBI Taxonomy" id="94130"/>
    <lineage>
        <taxon>Eukaryota</taxon>
        <taxon>Fungi</taxon>
        <taxon>Fungi incertae sedis</taxon>
        <taxon>Mucoromycota</taxon>
        <taxon>Glomeromycotina</taxon>
        <taxon>Glomeromycetes</taxon>
        <taxon>Glomerales</taxon>
        <taxon>Glomeraceae</taxon>
        <taxon>Rhizophagus</taxon>
    </lineage>
</organism>
<evidence type="ECO:0000313" key="1">
    <source>
        <dbReference type="EMBL" id="GBC00875.1"/>
    </source>
</evidence>
<gene>
    <name evidence="2" type="ORF">RCL2_001852700</name>
    <name evidence="1" type="ORF">RclHR1_00040026</name>
</gene>
<dbReference type="EMBL" id="BEXD01003334">
    <property type="protein sequence ID" value="GBC00875.1"/>
    <property type="molecule type" value="Genomic_DNA"/>
</dbReference>
<dbReference type="Proteomes" id="UP000615446">
    <property type="component" value="Unassembled WGS sequence"/>
</dbReference>
<dbReference type="EMBL" id="BLAL01000206">
    <property type="protein sequence ID" value="GES91723.1"/>
    <property type="molecule type" value="Genomic_DNA"/>
</dbReference>
<name>A0A2Z6RRM2_9GLOM</name>
<evidence type="ECO:0000313" key="2">
    <source>
        <dbReference type="EMBL" id="GES91723.1"/>
    </source>
</evidence>
<protein>
    <submittedName>
        <fullName evidence="1">Uncharacterized protein</fullName>
    </submittedName>
</protein>
<reference evidence="2" key="2">
    <citation type="submission" date="2019-10" db="EMBL/GenBank/DDBJ databases">
        <title>Conservation and host-specific expression of non-tandemly repeated heterogenous ribosome RNA gene in arbuscular mycorrhizal fungi.</title>
        <authorList>
            <person name="Maeda T."/>
            <person name="Kobayashi Y."/>
            <person name="Nakagawa T."/>
            <person name="Ezawa T."/>
            <person name="Yamaguchi K."/>
            <person name="Bino T."/>
            <person name="Nishimoto Y."/>
            <person name="Shigenobu S."/>
            <person name="Kawaguchi M."/>
        </authorList>
    </citation>
    <scope>NUCLEOTIDE SEQUENCE</scope>
    <source>
        <strain evidence="2">HR1</strain>
    </source>
</reference>
<keyword evidence="3" id="KW-1185">Reference proteome</keyword>
<proteinExistence type="predicted"/>
<dbReference type="AlphaFoldDB" id="A0A2Z6RRM2"/>
<evidence type="ECO:0000313" key="3">
    <source>
        <dbReference type="Proteomes" id="UP000247702"/>
    </source>
</evidence>
<reference evidence="1 3" key="1">
    <citation type="submission" date="2017-11" db="EMBL/GenBank/DDBJ databases">
        <title>The genome of Rhizophagus clarus HR1 reveals common genetic basis of auxotrophy among arbuscular mycorrhizal fungi.</title>
        <authorList>
            <person name="Kobayashi Y."/>
        </authorList>
    </citation>
    <scope>NUCLEOTIDE SEQUENCE [LARGE SCALE GENOMIC DNA]</scope>
    <source>
        <strain evidence="1 3">HR1</strain>
    </source>
</reference>
<accession>A0A2Z6RRM2</accession>
<sequence>MKSCFQIAKKKHIEAFHGYELLNTSNNSKGISAISTLVSVHAMNRVTLLNSDDELGDHNPKNLCFRIHYFYITRQSTRLNQGSDTTKSDVNKDGGYIRWKLIIKHLLEVPQKL</sequence>
<comment type="caution">
    <text evidence="1">The sequence shown here is derived from an EMBL/GenBank/DDBJ whole genome shotgun (WGS) entry which is preliminary data.</text>
</comment>
<dbReference type="Proteomes" id="UP000247702">
    <property type="component" value="Unassembled WGS sequence"/>
</dbReference>